<accession>A0A846MMM3</accession>
<reference evidence="2 3" key="1">
    <citation type="submission" date="2020-03" db="EMBL/GenBank/DDBJ databases">
        <title>Genomic Encyclopedia of Type Strains, Phase IV (KMG-IV): sequencing the most valuable type-strain genomes for metagenomic binning, comparative biology and taxonomic classification.</title>
        <authorList>
            <person name="Goeker M."/>
        </authorList>
    </citation>
    <scope>NUCLEOTIDE SEQUENCE [LARGE SCALE GENOMIC DNA]</scope>
    <source>
        <strain evidence="2 3">DSM 5718</strain>
    </source>
</reference>
<protein>
    <submittedName>
        <fullName evidence="2">Uncharacterized protein</fullName>
    </submittedName>
</protein>
<dbReference type="EMBL" id="JAASRN010000001">
    <property type="protein sequence ID" value="NIK72719.1"/>
    <property type="molecule type" value="Genomic_DNA"/>
</dbReference>
<organism evidence="2 3">
    <name type="scientific">Thermonema lapsum</name>
    <dbReference type="NCBI Taxonomy" id="28195"/>
    <lineage>
        <taxon>Bacteria</taxon>
        <taxon>Pseudomonadati</taxon>
        <taxon>Bacteroidota</taxon>
        <taxon>Cytophagia</taxon>
        <taxon>Cytophagales</taxon>
        <taxon>Thermonemataceae</taxon>
        <taxon>Thermonema</taxon>
    </lineage>
</organism>
<dbReference type="Proteomes" id="UP000537126">
    <property type="component" value="Unassembled WGS sequence"/>
</dbReference>
<evidence type="ECO:0000313" key="3">
    <source>
        <dbReference type="Proteomes" id="UP000537126"/>
    </source>
</evidence>
<feature type="region of interest" description="Disordered" evidence="1">
    <location>
        <begin position="32"/>
        <end position="53"/>
    </location>
</feature>
<comment type="caution">
    <text evidence="2">The sequence shown here is derived from an EMBL/GenBank/DDBJ whole genome shotgun (WGS) entry which is preliminary data.</text>
</comment>
<sequence length="53" mass="5815">MFFQSKKQTYEKSSYPLDCLGCYGAAVRKKKNKKAAPPTALKPPKQPLIAATA</sequence>
<dbReference type="AlphaFoldDB" id="A0A846MMM3"/>
<dbReference type="RefSeq" id="WP_243844118.1">
    <property type="nucleotide sequence ID" value="NZ_JAASRN010000001.1"/>
</dbReference>
<evidence type="ECO:0000256" key="1">
    <source>
        <dbReference type="SAM" id="MobiDB-lite"/>
    </source>
</evidence>
<evidence type="ECO:0000313" key="2">
    <source>
        <dbReference type="EMBL" id="NIK72719.1"/>
    </source>
</evidence>
<name>A0A846MMM3_9BACT</name>
<proteinExistence type="predicted"/>
<gene>
    <name evidence="2" type="ORF">FHS56_000205</name>
</gene>
<keyword evidence="3" id="KW-1185">Reference proteome</keyword>